<keyword evidence="1" id="KW-0812">Transmembrane</keyword>
<organism evidence="2 3">
    <name type="scientific">Nematocida parisii (strain ERTm3)</name>
    <name type="common">Nematode killer fungus</name>
    <dbReference type="NCBI Taxonomy" id="935791"/>
    <lineage>
        <taxon>Eukaryota</taxon>
        <taxon>Fungi</taxon>
        <taxon>Fungi incertae sedis</taxon>
        <taxon>Microsporidia</taxon>
        <taxon>Nematocida</taxon>
    </lineage>
</organism>
<dbReference type="HOGENOM" id="CLU_2904715_0_0_1"/>
<keyword evidence="1" id="KW-0472">Membrane</keyword>
<dbReference type="VEuPathDB" id="MicrosporidiaDB:NEQG_01675"/>
<keyword evidence="1" id="KW-1133">Transmembrane helix</keyword>
<accession>I3EG84</accession>
<reference evidence="2" key="1">
    <citation type="submission" date="2011-01" db="EMBL/GenBank/DDBJ databases">
        <title>The Genome Sequence of Nematocida parisii strain ERTm3.</title>
        <authorList>
            <consortium name="The Broad Institute Genome Sequencing Platform"/>
            <consortium name="The Broad Institute Genome Sequencing Center for Infectious Disease"/>
            <person name="Cuomo C."/>
            <person name="Troemel E."/>
            <person name="Young S.K."/>
            <person name="Zeng Q."/>
            <person name="Gargeya S."/>
            <person name="Fitzgerald M."/>
            <person name="Haas B."/>
            <person name="Abouelleil A."/>
            <person name="Alvarado L."/>
            <person name="Arachchi H.M."/>
            <person name="Berlin A."/>
            <person name="Chapman S.B."/>
            <person name="Gearin G."/>
            <person name="Goldberg J."/>
            <person name="Griggs A."/>
            <person name="Gujja S."/>
            <person name="Hansen M."/>
            <person name="Heiman D."/>
            <person name="Howarth C."/>
            <person name="Larimer J."/>
            <person name="Lui A."/>
            <person name="MacDonald P.J.P."/>
            <person name="McCowen C."/>
            <person name="Montmayeur A."/>
            <person name="Murphy C."/>
            <person name="Neiman D."/>
            <person name="Pearson M."/>
            <person name="Priest M."/>
            <person name="Roberts A."/>
            <person name="Saif S."/>
            <person name="Shea T."/>
            <person name="Sisk P."/>
            <person name="Stolte C."/>
            <person name="Sykes S."/>
            <person name="Wortman J."/>
            <person name="Nusbaum C."/>
            <person name="Birren B."/>
        </authorList>
    </citation>
    <scope>NUCLEOTIDE SEQUENCE</scope>
    <source>
        <strain evidence="2">ERTm3</strain>
    </source>
</reference>
<evidence type="ECO:0000313" key="2">
    <source>
        <dbReference type="EMBL" id="EIJ88231.1"/>
    </source>
</evidence>
<protein>
    <submittedName>
        <fullName evidence="2">Uncharacterized protein</fullName>
    </submittedName>
</protein>
<evidence type="ECO:0000256" key="1">
    <source>
        <dbReference type="SAM" id="Phobius"/>
    </source>
</evidence>
<dbReference type="InParanoid" id="I3EG84"/>
<evidence type="ECO:0000313" key="3">
    <source>
        <dbReference type="Proteomes" id="UP000002872"/>
    </source>
</evidence>
<name>I3EG84_NEMP3</name>
<sequence>MNETALPVEILQEQRAKSTILQNCLESSVNKLLLVIFSFMLFAAVFVLANIIVCSIVIFIKN</sequence>
<dbReference type="AlphaFoldDB" id="I3EG84"/>
<feature type="transmembrane region" description="Helical" evidence="1">
    <location>
        <begin position="32"/>
        <end position="60"/>
    </location>
</feature>
<gene>
    <name evidence="2" type="ORF">NEQG_01675</name>
</gene>
<proteinExistence type="predicted"/>
<dbReference type="OrthoDB" id="2189630at2759"/>
<dbReference type="Proteomes" id="UP000002872">
    <property type="component" value="Unassembled WGS sequence"/>
</dbReference>
<dbReference type="EMBL" id="GL870879">
    <property type="protein sequence ID" value="EIJ88231.1"/>
    <property type="molecule type" value="Genomic_DNA"/>
</dbReference>
<keyword evidence="3" id="KW-1185">Reference proteome</keyword>